<dbReference type="EMBL" id="JAAKZV010000080">
    <property type="protein sequence ID" value="NGN66013.1"/>
    <property type="molecule type" value="Genomic_DNA"/>
</dbReference>
<dbReference type="Gene3D" id="1.20.1250.20">
    <property type="entry name" value="MFS general substrate transporter like domains"/>
    <property type="match status" value="2"/>
</dbReference>
<feature type="compositionally biased region" description="Low complexity" evidence="5">
    <location>
        <begin position="9"/>
        <end position="20"/>
    </location>
</feature>
<feature type="transmembrane region" description="Helical" evidence="6">
    <location>
        <begin position="239"/>
        <end position="258"/>
    </location>
</feature>
<dbReference type="Proteomes" id="UP000481583">
    <property type="component" value="Unassembled WGS sequence"/>
</dbReference>
<gene>
    <name evidence="8" type="ORF">G5C51_19210</name>
</gene>
<dbReference type="SUPFAM" id="SSF103473">
    <property type="entry name" value="MFS general substrate transporter"/>
    <property type="match status" value="1"/>
</dbReference>
<dbReference type="InterPro" id="IPR011701">
    <property type="entry name" value="MFS"/>
</dbReference>
<dbReference type="AlphaFoldDB" id="A0A6G4U1Q3"/>
<reference evidence="8 9" key="1">
    <citation type="submission" date="2020-02" db="EMBL/GenBank/DDBJ databases">
        <title>Whole-genome analyses of novel actinobacteria.</title>
        <authorList>
            <person name="Sahin N."/>
        </authorList>
    </citation>
    <scope>NUCLEOTIDE SEQUENCE [LARGE SCALE GENOMIC DNA]</scope>
    <source>
        <strain evidence="8 9">A7024</strain>
    </source>
</reference>
<feature type="transmembrane region" description="Helical" evidence="6">
    <location>
        <begin position="186"/>
        <end position="206"/>
    </location>
</feature>
<dbReference type="GO" id="GO:0022857">
    <property type="term" value="F:transmembrane transporter activity"/>
    <property type="evidence" value="ECO:0007669"/>
    <property type="project" value="InterPro"/>
</dbReference>
<evidence type="ECO:0000256" key="4">
    <source>
        <dbReference type="ARBA" id="ARBA00023136"/>
    </source>
</evidence>
<proteinExistence type="predicted"/>
<protein>
    <submittedName>
        <fullName evidence="8">MFS transporter</fullName>
    </submittedName>
</protein>
<evidence type="ECO:0000313" key="8">
    <source>
        <dbReference type="EMBL" id="NGN66013.1"/>
    </source>
</evidence>
<evidence type="ECO:0000256" key="5">
    <source>
        <dbReference type="SAM" id="MobiDB-lite"/>
    </source>
</evidence>
<dbReference type="InterPro" id="IPR036259">
    <property type="entry name" value="MFS_trans_sf"/>
</dbReference>
<dbReference type="RefSeq" id="WP_165238979.1">
    <property type="nucleotide sequence ID" value="NZ_JAAKZV010000080.1"/>
</dbReference>
<feature type="transmembrane region" description="Helical" evidence="6">
    <location>
        <begin position="301"/>
        <end position="319"/>
    </location>
</feature>
<evidence type="ECO:0000256" key="6">
    <source>
        <dbReference type="SAM" id="Phobius"/>
    </source>
</evidence>
<keyword evidence="2 6" id="KW-0812">Transmembrane</keyword>
<feature type="region of interest" description="Disordered" evidence="5">
    <location>
        <begin position="1"/>
        <end position="20"/>
    </location>
</feature>
<dbReference type="PANTHER" id="PTHR23518:SF2">
    <property type="entry name" value="MAJOR FACILITATOR SUPERFAMILY TRANSPORTER"/>
    <property type="match status" value="1"/>
</dbReference>
<feature type="domain" description="Major facilitator superfamily (MFS) profile" evidence="7">
    <location>
        <begin position="27"/>
        <end position="413"/>
    </location>
</feature>
<keyword evidence="4 6" id="KW-0472">Membrane</keyword>
<dbReference type="PANTHER" id="PTHR23518">
    <property type="entry name" value="C-METHYLTRANSFERASE"/>
    <property type="match status" value="1"/>
</dbReference>
<keyword evidence="3 6" id="KW-1133">Transmembrane helix</keyword>
<organism evidence="8 9">
    <name type="scientific">Streptomyces coryli</name>
    <dbReference type="NCBI Taxonomy" id="1128680"/>
    <lineage>
        <taxon>Bacteria</taxon>
        <taxon>Bacillati</taxon>
        <taxon>Actinomycetota</taxon>
        <taxon>Actinomycetes</taxon>
        <taxon>Kitasatosporales</taxon>
        <taxon>Streptomycetaceae</taxon>
        <taxon>Streptomyces</taxon>
    </lineage>
</organism>
<comment type="subcellular location">
    <subcellularLocation>
        <location evidence="1">Cell membrane</location>
        <topology evidence="1">Multi-pass membrane protein</topology>
    </subcellularLocation>
</comment>
<keyword evidence="9" id="KW-1185">Reference proteome</keyword>
<evidence type="ECO:0000256" key="2">
    <source>
        <dbReference type="ARBA" id="ARBA00022692"/>
    </source>
</evidence>
<dbReference type="InterPro" id="IPR020846">
    <property type="entry name" value="MFS_dom"/>
</dbReference>
<dbReference type="Pfam" id="PF07690">
    <property type="entry name" value="MFS_1"/>
    <property type="match status" value="1"/>
</dbReference>
<dbReference type="GO" id="GO:0005886">
    <property type="term" value="C:plasma membrane"/>
    <property type="evidence" value="ECO:0007669"/>
    <property type="project" value="UniProtKB-SubCell"/>
</dbReference>
<comment type="caution">
    <text evidence="8">The sequence shown here is derived from an EMBL/GenBank/DDBJ whole genome shotgun (WGS) entry which is preliminary data.</text>
</comment>
<feature type="transmembrane region" description="Helical" evidence="6">
    <location>
        <begin position="325"/>
        <end position="348"/>
    </location>
</feature>
<evidence type="ECO:0000256" key="3">
    <source>
        <dbReference type="ARBA" id="ARBA00022989"/>
    </source>
</evidence>
<sequence>MYLSHTRAADTTRAATPAGPAGRVPPTVVALGMVSLVTDASAEMVTAVLPMYLMYGLGVGYLQLGALDGLYTGATALFRLGGGYAADRFRRRKAVAVVGYGLSALTRLGFPAVGAGTTGIGLLLAADRTGKGLRTAPRDALITLATPADRLGRAFGVHRTLDTCGALLGPLLAFGLLLLLPSDYDAVFVVSFLIAAVGVLVLVFFVRERPRGEAGDSGGGRVTLRTCLRAVAGADTRRVVAAAALLGVVTVGDMFLYVALQRRMELPEEFLPLLPLGTAVVFMAAALPVGRAADRAGRWRLFLGGHLLLLLGYVCLALAPAGWTAAAVVLVLHGLFYAATDGVLMAHVAPAIPARARTTGLAVVQTAQALARAGGALIFGVAAAALGLGLTFTAAAVALAGVLGAAALLHRPGAGR</sequence>
<evidence type="ECO:0000259" key="7">
    <source>
        <dbReference type="PROSITE" id="PS50850"/>
    </source>
</evidence>
<accession>A0A6G4U1Q3</accession>
<name>A0A6G4U1Q3_9ACTN</name>
<dbReference type="PROSITE" id="PS50850">
    <property type="entry name" value="MFS"/>
    <property type="match status" value="1"/>
</dbReference>
<feature type="transmembrane region" description="Helical" evidence="6">
    <location>
        <begin position="160"/>
        <end position="180"/>
    </location>
</feature>
<evidence type="ECO:0000313" key="9">
    <source>
        <dbReference type="Proteomes" id="UP000481583"/>
    </source>
</evidence>
<feature type="transmembrane region" description="Helical" evidence="6">
    <location>
        <begin position="270"/>
        <end position="289"/>
    </location>
</feature>
<evidence type="ECO:0000256" key="1">
    <source>
        <dbReference type="ARBA" id="ARBA00004651"/>
    </source>
</evidence>